<dbReference type="PATRIC" id="fig|45068.5.peg.1996"/>
<organism evidence="9 10">
    <name type="scientific">Legionella londiniensis</name>
    <dbReference type="NCBI Taxonomy" id="45068"/>
    <lineage>
        <taxon>Bacteria</taxon>
        <taxon>Pseudomonadati</taxon>
        <taxon>Pseudomonadota</taxon>
        <taxon>Gammaproteobacteria</taxon>
        <taxon>Legionellales</taxon>
        <taxon>Legionellaceae</taxon>
        <taxon>Legionella</taxon>
    </lineage>
</organism>
<evidence type="ECO:0000313" key="10">
    <source>
        <dbReference type="Proteomes" id="UP000054997"/>
    </source>
</evidence>
<keyword evidence="6 8" id="KW-0808">Transferase</keyword>
<proteinExistence type="inferred from homology"/>
<evidence type="ECO:0000256" key="8">
    <source>
        <dbReference type="PIRNR" id="PIRNR004553"/>
    </source>
</evidence>
<dbReference type="PANTHER" id="PTHR43542">
    <property type="entry name" value="METHYLTRANSFERASE"/>
    <property type="match status" value="1"/>
</dbReference>
<protein>
    <recommendedName>
        <fullName evidence="4 8">Ribosomal RNA small subunit methyltransferase D</fullName>
        <ecNumber evidence="3 8">2.1.1.171</ecNumber>
    </recommendedName>
</protein>
<dbReference type="STRING" id="45068.Llon_1836"/>
<evidence type="ECO:0000256" key="5">
    <source>
        <dbReference type="ARBA" id="ARBA00022603"/>
    </source>
</evidence>
<dbReference type="Pfam" id="PF03602">
    <property type="entry name" value="Cons_hypoth95"/>
    <property type="match status" value="1"/>
</dbReference>
<keyword evidence="5 8" id="KW-0489">Methyltransferase</keyword>
<dbReference type="InterPro" id="IPR029063">
    <property type="entry name" value="SAM-dependent_MTases_sf"/>
</dbReference>
<comment type="similarity">
    <text evidence="2 8">Belongs to the methyltransferase superfamily. RsmD family.</text>
</comment>
<dbReference type="EMBL" id="LNYK01000033">
    <property type="protein sequence ID" value="KTD19664.1"/>
    <property type="molecule type" value="Genomic_DNA"/>
</dbReference>
<gene>
    <name evidence="9" type="primary">yhhF</name>
    <name evidence="9" type="ORF">Llon_1836</name>
</gene>
<evidence type="ECO:0000256" key="6">
    <source>
        <dbReference type="ARBA" id="ARBA00022679"/>
    </source>
</evidence>
<evidence type="ECO:0000256" key="7">
    <source>
        <dbReference type="ARBA" id="ARBA00048326"/>
    </source>
</evidence>
<dbReference type="Gene3D" id="3.40.50.150">
    <property type="entry name" value="Vaccinia Virus protein VP39"/>
    <property type="match status" value="1"/>
</dbReference>
<dbReference type="Proteomes" id="UP000054997">
    <property type="component" value="Unassembled WGS sequence"/>
</dbReference>
<evidence type="ECO:0000256" key="1">
    <source>
        <dbReference type="ARBA" id="ARBA00002649"/>
    </source>
</evidence>
<evidence type="ECO:0000256" key="2">
    <source>
        <dbReference type="ARBA" id="ARBA00005269"/>
    </source>
</evidence>
<dbReference type="OrthoDB" id="9803017at2"/>
<dbReference type="PIRSF" id="PIRSF004553">
    <property type="entry name" value="CHP00095"/>
    <property type="match status" value="1"/>
</dbReference>
<dbReference type="CDD" id="cd02440">
    <property type="entry name" value="AdoMet_MTases"/>
    <property type="match status" value="1"/>
</dbReference>
<dbReference type="NCBIfam" id="TIGR00095">
    <property type="entry name" value="16S rRNA (guanine(966)-N(2))-methyltransferase RsmD"/>
    <property type="match status" value="1"/>
</dbReference>
<keyword evidence="8" id="KW-0698">rRNA processing</keyword>
<comment type="caution">
    <text evidence="9">The sequence shown here is derived from an EMBL/GenBank/DDBJ whole genome shotgun (WGS) entry which is preliminary data.</text>
</comment>
<dbReference type="InterPro" id="IPR002052">
    <property type="entry name" value="DNA_methylase_N6_adenine_CS"/>
</dbReference>
<evidence type="ECO:0000313" key="9">
    <source>
        <dbReference type="EMBL" id="KTD19664.1"/>
    </source>
</evidence>
<dbReference type="EC" id="2.1.1.171" evidence="3 8"/>
<dbReference type="PROSITE" id="PS00092">
    <property type="entry name" value="N6_MTASE"/>
    <property type="match status" value="1"/>
</dbReference>
<comment type="catalytic activity">
    <reaction evidence="7 8">
        <text>guanosine(966) in 16S rRNA + S-adenosyl-L-methionine = N(2)-methylguanosine(966) in 16S rRNA + S-adenosyl-L-homocysteine + H(+)</text>
        <dbReference type="Rhea" id="RHEA:23548"/>
        <dbReference type="Rhea" id="RHEA-COMP:10211"/>
        <dbReference type="Rhea" id="RHEA-COMP:10212"/>
        <dbReference type="ChEBI" id="CHEBI:15378"/>
        <dbReference type="ChEBI" id="CHEBI:57856"/>
        <dbReference type="ChEBI" id="CHEBI:59789"/>
        <dbReference type="ChEBI" id="CHEBI:74269"/>
        <dbReference type="ChEBI" id="CHEBI:74481"/>
        <dbReference type="EC" id="2.1.1.171"/>
    </reaction>
</comment>
<dbReference type="RefSeq" id="WP_058529821.1">
    <property type="nucleotide sequence ID" value="NZ_CAAAHZ010000001.1"/>
</dbReference>
<dbReference type="InterPro" id="IPR004398">
    <property type="entry name" value="RNA_MeTrfase_RsmD"/>
</dbReference>
<dbReference type="PANTHER" id="PTHR43542:SF1">
    <property type="entry name" value="METHYLTRANSFERASE"/>
    <property type="match status" value="1"/>
</dbReference>
<dbReference type="SUPFAM" id="SSF53335">
    <property type="entry name" value="S-adenosyl-L-methionine-dependent methyltransferases"/>
    <property type="match status" value="1"/>
</dbReference>
<evidence type="ECO:0000256" key="3">
    <source>
        <dbReference type="ARBA" id="ARBA00012141"/>
    </source>
</evidence>
<evidence type="ECO:0000256" key="4">
    <source>
        <dbReference type="ARBA" id="ARBA00013682"/>
    </source>
</evidence>
<dbReference type="AlphaFoldDB" id="A0A0W0VHP3"/>
<dbReference type="GO" id="GO:0052913">
    <property type="term" value="F:16S rRNA (guanine(966)-N(2))-methyltransferase activity"/>
    <property type="evidence" value="ECO:0007669"/>
    <property type="project" value="UniProtKB-EC"/>
</dbReference>
<keyword evidence="8" id="KW-0949">S-adenosyl-L-methionine</keyword>
<name>A0A0W0VHP3_9GAMM</name>
<accession>A0A0W0VHP3</accession>
<reference evidence="9 10" key="1">
    <citation type="submission" date="2015-11" db="EMBL/GenBank/DDBJ databases">
        <title>Genomic analysis of 38 Legionella species identifies large and diverse effector repertoires.</title>
        <authorList>
            <person name="Burstein D."/>
            <person name="Amaro F."/>
            <person name="Zusman T."/>
            <person name="Lifshitz Z."/>
            <person name="Cohen O."/>
            <person name="Gilbert J.A."/>
            <person name="Pupko T."/>
            <person name="Shuman H.A."/>
            <person name="Segal G."/>
        </authorList>
    </citation>
    <scope>NUCLEOTIDE SEQUENCE [LARGE SCALE GENOMIC DNA]</scope>
    <source>
        <strain evidence="9 10">ATCC 49505</strain>
    </source>
</reference>
<dbReference type="GO" id="GO:0003676">
    <property type="term" value="F:nucleic acid binding"/>
    <property type="evidence" value="ECO:0007669"/>
    <property type="project" value="InterPro"/>
</dbReference>
<comment type="function">
    <text evidence="1 8">Specifically methylates the guanine in position 966 of 16S rRNA in the assembled 30S particle.</text>
</comment>
<keyword evidence="10" id="KW-1185">Reference proteome</keyword>
<sequence>MKQTVRIIGGKYKGKKIHFPAIEGLRPTPDRVRETLFNWLMHDIAGAHCLDAFAGSGALGLEAYSRGAEEVVFLEAEPRAWSNLKKNITSFDENRLSVFKANALSYFQKAGKTFNIIFLDPPFAKGYLPQCLAALEKSQILLPEGLLYMESEQEITVNEQYWQQLKLKKAGHVVYALYKKIYNTNVA</sequence>